<dbReference type="PROSITE" id="PS51029">
    <property type="entry name" value="MADF"/>
    <property type="match status" value="1"/>
</dbReference>
<dbReference type="GO" id="GO:0005634">
    <property type="term" value="C:nucleus"/>
    <property type="evidence" value="ECO:0007669"/>
    <property type="project" value="TreeGrafter"/>
</dbReference>
<dbReference type="PANTHER" id="PTHR12243:SF67">
    <property type="entry name" value="COREPRESSOR OF PANGOLIN, ISOFORM A-RELATED"/>
    <property type="match status" value="1"/>
</dbReference>
<dbReference type="Proteomes" id="UP001152888">
    <property type="component" value="Unassembled WGS sequence"/>
</dbReference>
<gene>
    <name evidence="2" type="ORF">ACAOBT_LOCUS16706</name>
</gene>
<dbReference type="OrthoDB" id="5803771at2759"/>
<proteinExistence type="predicted"/>
<dbReference type="InterPro" id="IPR006578">
    <property type="entry name" value="MADF-dom"/>
</dbReference>
<evidence type="ECO:0000313" key="3">
    <source>
        <dbReference type="Proteomes" id="UP001152888"/>
    </source>
</evidence>
<dbReference type="GO" id="GO:0005667">
    <property type="term" value="C:transcription regulator complex"/>
    <property type="evidence" value="ECO:0007669"/>
    <property type="project" value="TreeGrafter"/>
</dbReference>
<dbReference type="PANTHER" id="PTHR12243">
    <property type="entry name" value="MADF DOMAIN TRANSCRIPTION FACTOR"/>
    <property type="match status" value="1"/>
</dbReference>
<feature type="domain" description="MADF" evidence="1">
    <location>
        <begin position="12"/>
        <end position="100"/>
    </location>
</feature>
<dbReference type="SMART" id="SM00595">
    <property type="entry name" value="MADF"/>
    <property type="match status" value="1"/>
</dbReference>
<organism evidence="2 3">
    <name type="scientific">Acanthoscelides obtectus</name>
    <name type="common">Bean weevil</name>
    <name type="synonym">Bruchus obtectus</name>
    <dbReference type="NCBI Taxonomy" id="200917"/>
    <lineage>
        <taxon>Eukaryota</taxon>
        <taxon>Metazoa</taxon>
        <taxon>Ecdysozoa</taxon>
        <taxon>Arthropoda</taxon>
        <taxon>Hexapoda</taxon>
        <taxon>Insecta</taxon>
        <taxon>Pterygota</taxon>
        <taxon>Neoptera</taxon>
        <taxon>Endopterygota</taxon>
        <taxon>Coleoptera</taxon>
        <taxon>Polyphaga</taxon>
        <taxon>Cucujiformia</taxon>
        <taxon>Chrysomeloidea</taxon>
        <taxon>Chrysomelidae</taxon>
        <taxon>Bruchinae</taxon>
        <taxon>Bruchini</taxon>
        <taxon>Acanthoscelides</taxon>
    </lineage>
</organism>
<protein>
    <recommendedName>
        <fullName evidence="1">MADF domain-containing protein</fullName>
    </recommendedName>
</protein>
<evidence type="ECO:0000313" key="2">
    <source>
        <dbReference type="EMBL" id="CAH1985488.1"/>
    </source>
</evidence>
<dbReference type="Pfam" id="PF10545">
    <property type="entry name" value="MADF_DNA_bdg"/>
    <property type="match status" value="1"/>
</dbReference>
<dbReference type="GO" id="GO:0006357">
    <property type="term" value="P:regulation of transcription by RNA polymerase II"/>
    <property type="evidence" value="ECO:0007669"/>
    <property type="project" value="TreeGrafter"/>
</dbReference>
<name>A0A9P0PH48_ACAOB</name>
<dbReference type="AlphaFoldDB" id="A0A9P0PH48"/>
<comment type="caution">
    <text evidence="2">The sequence shown here is derived from an EMBL/GenBank/DDBJ whole genome shotgun (WGS) entry which is preliminary data.</text>
</comment>
<reference evidence="2" key="1">
    <citation type="submission" date="2022-03" db="EMBL/GenBank/DDBJ databases">
        <authorList>
            <person name="Sayadi A."/>
        </authorList>
    </citation>
    <scope>NUCLEOTIDE SEQUENCE</scope>
</reference>
<accession>A0A9P0PH48</accession>
<dbReference type="EMBL" id="CAKOFQ010006980">
    <property type="protein sequence ID" value="CAH1985488.1"/>
    <property type="molecule type" value="Genomic_DNA"/>
</dbReference>
<sequence length="179" mass="20602">MCSSNKHEQKELLISEVHTRRPLWQDSHPLYKNKNAVDKLWQEVAKACNCNVTDAKNRWKNLKDHFRKEVKKIPIPRSGASVRPKWQYFEQIEDREVETVPQVQATPAGPGRPRWITLVLLTGMNFPTFEQANASWTVIVLFVYLRPFDILLLFSELCSFKANSAAISANATSLYTEIA</sequence>
<keyword evidence="3" id="KW-1185">Reference proteome</keyword>
<evidence type="ECO:0000259" key="1">
    <source>
        <dbReference type="PROSITE" id="PS51029"/>
    </source>
</evidence>
<dbReference type="InterPro" id="IPR039353">
    <property type="entry name" value="TF_Adf1"/>
</dbReference>